<keyword evidence="3" id="KW-0804">Transcription</keyword>
<dbReference type="SMART" id="SM00345">
    <property type="entry name" value="HTH_GNTR"/>
    <property type="match status" value="1"/>
</dbReference>
<dbReference type="PRINTS" id="PR00035">
    <property type="entry name" value="HTHGNTR"/>
</dbReference>
<sequence>METFKYRELQQLLKSQIIKGVYKEGDLLPSENVLSSEHDMTRATVRQALQKMEDDGYIIKRKGKGSIVNLKKKRLGLLSFKGFSEVISHTDDKVNNQILEGPALQNWPDDFFYTLSEAESEVGCYFLHRLRLINQSPIMLEYTYIPNMNLPKFAEAKLVNDSLFTTLALNFEIEIISMDQEVRAVKADEELAAFLETEIGEPILHTYRKYGTSRKDFFIYSSLFFNTDSYAIGSYFQ</sequence>
<dbReference type="SUPFAM" id="SSF64288">
    <property type="entry name" value="Chorismate lyase-like"/>
    <property type="match status" value="1"/>
</dbReference>
<evidence type="ECO:0000313" key="6">
    <source>
        <dbReference type="Proteomes" id="UP000192333"/>
    </source>
</evidence>
<dbReference type="CDD" id="cd07377">
    <property type="entry name" value="WHTH_GntR"/>
    <property type="match status" value="1"/>
</dbReference>
<dbReference type="STRING" id="758820.SAMN00777080_0742"/>
<dbReference type="PROSITE" id="PS50949">
    <property type="entry name" value="HTH_GNTR"/>
    <property type="match status" value="1"/>
</dbReference>
<reference evidence="6" key="1">
    <citation type="submission" date="2017-04" db="EMBL/GenBank/DDBJ databases">
        <authorList>
            <person name="Varghese N."/>
            <person name="Submissions S."/>
        </authorList>
    </citation>
    <scope>NUCLEOTIDE SEQUENCE [LARGE SCALE GENOMIC DNA]</scope>
    <source>
        <strain evidence="6">DSM 16537</strain>
    </source>
</reference>
<dbReference type="InterPro" id="IPR036388">
    <property type="entry name" value="WH-like_DNA-bd_sf"/>
</dbReference>
<dbReference type="InterPro" id="IPR036390">
    <property type="entry name" value="WH_DNA-bd_sf"/>
</dbReference>
<dbReference type="InterPro" id="IPR050679">
    <property type="entry name" value="Bact_HTH_transcr_reg"/>
</dbReference>
<dbReference type="GO" id="GO:0003677">
    <property type="term" value="F:DNA binding"/>
    <property type="evidence" value="ECO:0007669"/>
    <property type="project" value="UniProtKB-KW"/>
</dbReference>
<dbReference type="SMART" id="SM00866">
    <property type="entry name" value="UTRA"/>
    <property type="match status" value="1"/>
</dbReference>
<dbReference type="InterPro" id="IPR028978">
    <property type="entry name" value="Chorismate_lyase_/UTRA_dom_sf"/>
</dbReference>
<keyword evidence="1" id="KW-0805">Transcription regulation</keyword>
<evidence type="ECO:0000256" key="2">
    <source>
        <dbReference type="ARBA" id="ARBA00023125"/>
    </source>
</evidence>
<dbReference type="PANTHER" id="PTHR44846:SF1">
    <property type="entry name" value="MANNOSYL-D-GLYCERATE TRANSPORT_METABOLISM SYSTEM REPRESSOR MNGR-RELATED"/>
    <property type="match status" value="1"/>
</dbReference>
<dbReference type="InterPro" id="IPR011663">
    <property type="entry name" value="UTRA"/>
</dbReference>
<feature type="domain" description="HTH gntR-type" evidence="4">
    <location>
        <begin position="3"/>
        <end position="71"/>
    </location>
</feature>
<gene>
    <name evidence="5" type="ORF">SAMN00777080_0742</name>
</gene>
<dbReference type="Gene3D" id="1.10.10.10">
    <property type="entry name" value="Winged helix-like DNA-binding domain superfamily/Winged helix DNA-binding domain"/>
    <property type="match status" value="1"/>
</dbReference>
<dbReference type="SUPFAM" id="SSF46785">
    <property type="entry name" value="Winged helix' DNA-binding domain"/>
    <property type="match status" value="1"/>
</dbReference>
<dbReference type="OrthoDB" id="9815017at2"/>
<dbReference type="PANTHER" id="PTHR44846">
    <property type="entry name" value="MANNOSYL-D-GLYCERATE TRANSPORT/METABOLISM SYSTEM REPRESSOR MNGR-RELATED"/>
    <property type="match status" value="1"/>
</dbReference>
<evidence type="ECO:0000259" key="4">
    <source>
        <dbReference type="PROSITE" id="PS50949"/>
    </source>
</evidence>
<dbReference type="Pfam" id="PF00392">
    <property type="entry name" value="GntR"/>
    <property type="match status" value="1"/>
</dbReference>
<evidence type="ECO:0000256" key="3">
    <source>
        <dbReference type="ARBA" id="ARBA00023163"/>
    </source>
</evidence>
<evidence type="ECO:0000256" key="1">
    <source>
        <dbReference type="ARBA" id="ARBA00023015"/>
    </source>
</evidence>
<dbReference type="Pfam" id="PF07702">
    <property type="entry name" value="UTRA"/>
    <property type="match status" value="1"/>
</dbReference>
<dbReference type="AlphaFoldDB" id="A0A1W2H0P1"/>
<dbReference type="InterPro" id="IPR000524">
    <property type="entry name" value="Tscrpt_reg_HTH_GntR"/>
</dbReference>
<organism evidence="5 6">
    <name type="scientific">Aquiflexum balticum DSM 16537</name>
    <dbReference type="NCBI Taxonomy" id="758820"/>
    <lineage>
        <taxon>Bacteria</taxon>
        <taxon>Pseudomonadati</taxon>
        <taxon>Bacteroidota</taxon>
        <taxon>Cytophagia</taxon>
        <taxon>Cytophagales</taxon>
        <taxon>Cyclobacteriaceae</taxon>
        <taxon>Aquiflexum</taxon>
    </lineage>
</organism>
<dbReference type="EMBL" id="LT838813">
    <property type="protein sequence ID" value="SMD42202.1"/>
    <property type="molecule type" value="Genomic_DNA"/>
</dbReference>
<evidence type="ECO:0000313" key="5">
    <source>
        <dbReference type="EMBL" id="SMD42202.1"/>
    </source>
</evidence>
<keyword evidence="2" id="KW-0238">DNA-binding</keyword>
<proteinExistence type="predicted"/>
<name>A0A1W2H0P1_9BACT</name>
<dbReference type="Proteomes" id="UP000192333">
    <property type="component" value="Chromosome I"/>
</dbReference>
<dbReference type="RefSeq" id="WP_084119035.1">
    <property type="nucleotide sequence ID" value="NZ_LT838813.1"/>
</dbReference>
<dbReference type="Gene3D" id="3.40.1410.10">
    <property type="entry name" value="Chorismate lyase-like"/>
    <property type="match status" value="1"/>
</dbReference>
<keyword evidence="6" id="KW-1185">Reference proteome</keyword>
<protein>
    <submittedName>
        <fullName evidence="5">GntR family transcriptional regulator</fullName>
    </submittedName>
</protein>
<dbReference type="GO" id="GO:0045892">
    <property type="term" value="P:negative regulation of DNA-templated transcription"/>
    <property type="evidence" value="ECO:0007669"/>
    <property type="project" value="TreeGrafter"/>
</dbReference>
<accession>A0A1W2H0P1</accession>
<dbReference type="GO" id="GO:0003700">
    <property type="term" value="F:DNA-binding transcription factor activity"/>
    <property type="evidence" value="ECO:0007669"/>
    <property type="project" value="InterPro"/>
</dbReference>